<keyword evidence="7" id="KW-0732">Signal</keyword>
<evidence type="ECO:0000256" key="4">
    <source>
        <dbReference type="ARBA" id="ARBA00022448"/>
    </source>
</evidence>
<dbReference type="Gene3D" id="4.10.80.270">
    <property type="match status" value="3"/>
</dbReference>
<keyword evidence="14" id="KW-1185">Reference proteome</keyword>
<evidence type="ECO:0000256" key="3">
    <source>
        <dbReference type="ARBA" id="ARBA00005848"/>
    </source>
</evidence>
<keyword evidence="8" id="KW-0653">Protein transport</keyword>
<sequence length="684" mass="67177">MLTSGVASLSTGVSSLQKDALQWNSGLGAYDASHGSGSAQKITNVAAATLSATSTDAVNGSQLYNTNSSVASLSTAIGVTTASTTTSLSTGISSTGSAVSSLSTGVSSLRQDALQWNSALGAYDASHGSGSAQKITNVAAATLSSTSTDAVNGSQLYTTNQNLTALSTSVTSGSVGTIQRSGSATNVTVLTASGGTAASPGATQKLTNLANGTVNATSSDAVTGGQLYAVSQNVTSLQTDALLWNSTLGAFDASHGSGVAQKITNVAIGTVSSTSVDAINGSQLYATSKSIANAIGGGAAVNPDGTISAPTYTVQGNSYSSVGSAMGAVDNSLTSLTTQVSTISNGGGVKYSHTNSSLADSQAIGANSLAAGPAAVATGANSIASGTNARSVGDGSTAIGANAVANNAGDVALGSGSTTQAAVQTSTMVVNGTTYNVAGTATSTVSFGSSGAERTITNIAGGRVTATSTDAINGSQLYATNQQVSNLGTQVSTIGTTAKNSVQYDTNAAGNKTNSITLQGGDPNAPVVITNVAAGTADTDAVNMKQFKSYTQAASISANSYTDNRIAYAISSANTYTDTKAAQTLSEANAYTDSKFSVLSSSVASARREARQAAAIGLAAASLRYDDRPGKLSAAIGGGAWRGQGAFAMGLGYMSEDQSLRASFSATTGGGQWGFGTGVSFTLN</sequence>
<keyword evidence="6" id="KW-0812">Transmembrane</keyword>
<dbReference type="Pfam" id="PF05662">
    <property type="entry name" value="YadA_stalk"/>
    <property type="match status" value="6"/>
</dbReference>
<feature type="domain" description="Trimeric autotransporter adhesin YadA-like stalk" evidence="12">
    <location>
        <begin position="529"/>
        <end position="567"/>
    </location>
</feature>
<dbReference type="Pfam" id="PF03895">
    <property type="entry name" value="YadA_anchor"/>
    <property type="match status" value="1"/>
</dbReference>
<feature type="domain" description="Trimeric autotransporter adhesin YadA-like stalk" evidence="12">
    <location>
        <begin position="456"/>
        <end position="496"/>
    </location>
</feature>
<evidence type="ECO:0000256" key="5">
    <source>
        <dbReference type="ARBA" id="ARBA00022452"/>
    </source>
</evidence>
<feature type="domain" description="Trimeric autotransporter adhesin YadA-like stalk" evidence="12">
    <location>
        <begin position="262"/>
        <end position="304"/>
    </location>
</feature>
<keyword evidence="5" id="KW-1134">Transmembrane beta strand</keyword>
<gene>
    <name evidence="13" type="ORF">QO012_001981</name>
</gene>
<dbReference type="InterPro" id="IPR045584">
    <property type="entry name" value="Pilin-like"/>
</dbReference>
<dbReference type="Gene3D" id="3.30.1300.30">
    <property type="entry name" value="GSPII I/J protein-like"/>
    <property type="match status" value="1"/>
</dbReference>
<comment type="similarity">
    <text evidence="3">Belongs to the autotransporter-2 (AT-2) (TC 1.B.40) family.</text>
</comment>
<dbReference type="SUPFAM" id="SSF101967">
    <property type="entry name" value="Adhesin YadA, collagen-binding domain"/>
    <property type="match status" value="4"/>
</dbReference>
<evidence type="ECO:0000313" key="13">
    <source>
        <dbReference type="EMBL" id="MDQ0447481.1"/>
    </source>
</evidence>
<evidence type="ECO:0000259" key="12">
    <source>
        <dbReference type="Pfam" id="PF05662"/>
    </source>
</evidence>
<evidence type="ECO:0000256" key="6">
    <source>
        <dbReference type="ARBA" id="ARBA00022692"/>
    </source>
</evidence>
<dbReference type="InterPro" id="IPR005594">
    <property type="entry name" value="YadA_C"/>
</dbReference>
<dbReference type="Proteomes" id="UP001231124">
    <property type="component" value="Unassembled WGS sequence"/>
</dbReference>
<evidence type="ECO:0000256" key="2">
    <source>
        <dbReference type="ARBA" id="ARBA00004442"/>
    </source>
</evidence>
<evidence type="ECO:0000256" key="7">
    <source>
        <dbReference type="ARBA" id="ARBA00022729"/>
    </source>
</evidence>
<evidence type="ECO:0000256" key="10">
    <source>
        <dbReference type="ARBA" id="ARBA00023237"/>
    </source>
</evidence>
<keyword evidence="4" id="KW-0813">Transport</keyword>
<feature type="domain" description="Trimeric autotransporter adhesin YadA-like stalk" evidence="12">
    <location>
        <begin position="134"/>
        <end position="176"/>
    </location>
</feature>
<comment type="caution">
    <text evidence="13">The sequence shown here is derived from an EMBL/GenBank/DDBJ whole genome shotgun (WGS) entry which is preliminary data.</text>
</comment>
<dbReference type="InterPro" id="IPR011049">
    <property type="entry name" value="Serralysin-like_metalloprot_C"/>
</dbReference>
<accession>A0ABU0HYS4</accession>
<dbReference type="Gene3D" id="6.10.250.2030">
    <property type="match status" value="1"/>
</dbReference>
<evidence type="ECO:0000256" key="9">
    <source>
        <dbReference type="ARBA" id="ARBA00023136"/>
    </source>
</evidence>
<evidence type="ECO:0000256" key="8">
    <source>
        <dbReference type="ARBA" id="ARBA00022927"/>
    </source>
</evidence>
<dbReference type="SUPFAM" id="SSF54523">
    <property type="entry name" value="Pili subunits"/>
    <property type="match status" value="1"/>
</dbReference>
<feature type="domain" description="Trimeric autotransporter adhesin YadA-like C-terminal membrane anchor" evidence="11">
    <location>
        <begin position="625"/>
        <end position="682"/>
    </location>
</feature>
<dbReference type="RefSeq" id="WP_238202516.1">
    <property type="nucleotide sequence ID" value="NZ_BPQE01000011.1"/>
</dbReference>
<feature type="domain" description="Trimeric autotransporter adhesin YadA-like stalk" evidence="12">
    <location>
        <begin position="41"/>
        <end position="84"/>
    </location>
</feature>
<dbReference type="EMBL" id="JAUSVP010000005">
    <property type="protein sequence ID" value="MDQ0447481.1"/>
    <property type="molecule type" value="Genomic_DNA"/>
</dbReference>
<dbReference type="InterPro" id="IPR008635">
    <property type="entry name" value="Coiled_stalk_dom"/>
</dbReference>
<evidence type="ECO:0000313" key="14">
    <source>
        <dbReference type="Proteomes" id="UP001231124"/>
    </source>
</evidence>
<dbReference type="Gene3D" id="2.150.10.10">
    <property type="entry name" value="Serralysin-like metalloprotease, C-terminal"/>
    <property type="match status" value="2"/>
</dbReference>
<keyword evidence="10" id="KW-0998">Cell outer membrane</keyword>
<reference evidence="13 14" key="1">
    <citation type="submission" date="2023-07" db="EMBL/GenBank/DDBJ databases">
        <title>Genomic Encyclopedia of Type Strains, Phase IV (KMG-IV): sequencing the most valuable type-strain genomes for metagenomic binning, comparative biology and taxonomic classification.</title>
        <authorList>
            <person name="Goeker M."/>
        </authorList>
    </citation>
    <scope>NUCLEOTIDE SEQUENCE [LARGE SCALE GENOMIC DNA]</scope>
    <source>
        <strain evidence="13 14">DSM 19013</strain>
    </source>
</reference>
<protein>
    <submittedName>
        <fullName evidence="13">Autotransporter adhesin</fullName>
    </submittedName>
</protein>
<proteinExistence type="inferred from homology"/>
<evidence type="ECO:0000259" key="11">
    <source>
        <dbReference type="Pfam" id="PF03895"/>
    </source>
</evidence>
<evidence type="ECO:0000256" key="1">
    <source>
        <dbReference type="ARBA" id="ARBA00004241"/>
    </source>
</evidence>
<name>A0ABU0HYS4_9HYPH</name>
<organism evidence="13 14">
    <name type="scientific">Methylobacterium aerolatum</name>
    <dbReference type="NCBI Taxonomy" id="418708"/>
    <lineage>
        <taxon>Bacteria</taxon>
        <taxon>Pseudomonadati</taxon>
        <taxon>Pseudomonadota</taxon>
        <taxon>Alphaproteobacteria</taxon>
        <taxon>Hyphomicrobiales</taxon>
        <taxon>Methylobacteriaceae</taxon>
        <taxon>Methylobacterium</taxon>
    </lineage>
</organism>
<comment type="subcellular location">
    <subcellularLocation>
        <location evidence="2">Cell outer membrane</location>
    </subcellularLocation>
    <subcellularLocation>
        <location evidence="1">Cell surface</location>
    </subcellularLocation>
</comment>
<feature type="domain" description="Trimeric autotransporter adhesin YadA-like stalk" evidence="12">
    <location>
        <begin position="205"/>
        <end position="239"/>
    </location>
</feature>
<keyword evidence="9" id="KW-0472">Membrane</keyword>
<dbReference type="Gene3D" id="1.20.5.170">
    <property type="match status" value="4"/>
</dbReference>